<dbReference type="Proteomes" id="UP001437256">
    <property type="component" value="Unassembled WGS sequence"/>
</dbReference>
<evidence type="ECO:0000313" key="2">
    <source>
        <dbReference type="Proteomes" id="UP001437256"/>
    </source>
</evidence>
<evidence type="ECO:0000313" key="1">
    <source>
        <dbReference type="EMBL" id="KAL0067423.1"/>
    </source>
</evidence>
<name>A0ABR3A1A8_9AGAR</name>
<keyword evidence="2" id="KW-1185">Reference proteome</keyword>
<comment type="caution">
    <text evidence="1">The sequence shown here is derived from an EMBL/GenBank/DDBJ whole genome shotgun (WGS) entry which is preliminary data.</text>
</comment>
<dbReference type="EMBL" id="JBBXMP010000025">
    <property type="protein sequence ID" value="KAL0067423.1"/>
    <property type="molecule type" value="Genomic_DNA"/>
</dbReference>
<reference evidence="1 2" key="1">
    <citation type="submission" date="2024-05" db="EMBL/GenBank/DDBJ databases">
        <title>A draft genome resource for the thread blight pathogen Marasmius tenuissimus strain MS-2.</title>
        <authorList>
            <person name="Yulfo-Soto G.E."/>
            <person name="Baruah I.K."/>
            <person name="Amoako-Attah I."/>
            <person name="Bukari Y."/>
            <person name="Meinhardt L.W."/>
            <person name="Bailey B.A."/>
            <person name="Cohen S.P."/>
        </authorList>
    </citation>
    <scope>NUCLEOTIDE SEQUENCE [LARGE SCALE GENOMIC DNA]</scope>
    <source>
        <strain evidence="1 2">MS-2</strain>
    </source>
</reference>
<protein>
    <submittedName>
        <fullName evidence="1">Uncharacterized protein</fullName>
    </submittedName>
</protein>
<accession>A0ABR3A1A8</accession>
<proteinExistence type="predicted"/>
<gene>
    <name evidence="1" type="ORF">AAF712_005408</name>
</gene>
<organism evidence="1 2">
    <name type="scientific">Marasmius tenuissimus</name>
    <dbReference type="NCBI Taxonomy" id="585030"/>
    <lineage>
        <taxon>Eukaryota</taxon>
        <taxon>Fungi</taxon>
        <taxon>Dikarya</taxon>
        <taxon>Basidiomycota</taxon>
        <taxon>Agaricomycotina</taxon>
        <taxon>Agaricomycetes</taxon>
        <taxon>Agaricomycetidae</taxon>
        <taxon>Agaricales</taxon>
        <taxon>Marasmiineae</taxon>
        <taxon>Marasmiaceae</taxon>
        <taxon>Marasmius</taxon>
    </lineage>
</organism>
<sequence length="100" mass="11288">MLAITSAQNATRSTSDLMLLDSLEERGLPKLAQKQATYWGAIELAEKHYSTPDEYRIEYKLYTDSLEISQGQMVEIIAEVWEAVRGELSKHGAPTRISRS</sequence>